<dbReference type="AlphaFoldDB" id="A0AAE0DGG2"/>
<keyword evidence="2" id="KW-0472">Membrane</keyword>
<feature type="transmembrane region" description="Helical" evidence="2">
    <location>
        <begin position="27"/>
        <end position="52"/>
    </location>
</feature>
<accession>A0AAE0DGG2</accession>
<name>A0AAE0DGG2_9LECA</name>
<sequence length="196" mass="21697">MAVLPRLVVRDDSSTDMSDGNVPITPAMMNLLIALVVLLCFGLFLIAILLFLRSFRKAKQMQKLADLPFQANRPSSKISNHRHLTVTASPYGRHSQAINIYDEKKIMVLDASQPSSPKSPVPEIRITFPEEEDEGGKRKSGGVVIVRISETGGVGLEPYTDDHLPPYQKSDAERFQSLDLDRMGGLKEKNSGPRLP</sequence>
<reference evidence="3" key="1">
    <citation type="submission" date="2022-11" db="EMBL/GenBank/DDBJ databases">
        <title>Chromosomal genome sequence assembly and mating type (MAT) locus characterization of the leprose asexual lichenized fungus Lepraria neglecta (Nyl.) Erichsen.</title>
        <authorList>
            <person name="Allen J.L."/>
            <person name="Pfeffer B."/>
        </authorList>
    </citation>
    <scope>NUCLEOTIDE SEQUENCE</scope>
    <source>
        <strain evidence="3">Allen 5258</strain>
    </source>
</reference>
<feature type="compositionally biased region" description="Basic and acidic residues" evidence="1">
    <location>
        <begin position="160"/>
        <end position="196"/>
    </location>
</feature>
<dbReference type="Proteomes" id="UP001276659">
    <property type="component" value="Unassembled WGS sequence"/>
</dbReference>
<evidence type="ECO:0000256" key="1">
    <source>
        <dbReference type="SAM" id="MobiDB-lite"/>
    </source>
</evidence>
<protein>
    <submittedName>
        <fullName evidence="3">Uncharacterized protein</fullName>
    </submittedName>
</protein>
<comment type="caution">
    <text evidence="3">The sequence shown here is derived from an EMBL/GenBank/DDBJ whole genome shotgun (WGS) entry which is preliminary data.</text>
</comment>
<keyword evidence="4" id="KW-1185">Reference proteome</keyword>
<evidence type="ECO:0000313" key="3">
    <source>
        <dbReference type="EMBL" id="KAK3169662.1"/>
    </source>
</evidence>
<gene>
    <name evidence="3" type="ORF">OEA41_009046</name>
</gene>
<keyword evidence="2" id="KW-1133">Transmembrane helix</keyword>
<proteinExistence type="predicted"/>
<evidence type="ECO:0000313" key="4">
    <source>
        <dbReference type="Proteomes" id="UP001276659"/>
    </source>
</evidence>
<feature type="region of interest" description="Disordered" evidence="1">
    <location>
        <begin position="153"/>
        <end position="196"/>
    </location>
</feature>
<dbReference type="EMBL" id="JASNWA010000009">
    <property type="protein sequence ID" value="KAK3169662.1"/>
    <property type="molecule type" value="Genomic_DNA"/>
</dbReference>
<evidence type="ECO:0000256" key="2">
    <source>
        <dbReference type="SAM" id="Phobius"/>
    </source>
</evidence>
<keyword evidence="2" id="KW-0812">Transmembrane</keyword>
<organism evidence="3 4">
    <name type="scientific">Lepraria neglecta</name>
    <dbReference type="NCBI Taxonomy" id="209136"/>
    <lineage>
        <taxon>Eukaryota</taxon>
        <taxon>Fungi</taxon>
        <taxon>Dikarya</taxon>
        <taxon>Ascomycota</taxon>
        <taxon>Pezizomycotina</taxon>
        <taxon>Lecanoromycetes</taxon>
        <taxon>OSLEUM clade</taxon>
        <taxon>Lecanoromycetidae</taxon>
        <taxon>Lecanorales</taxon>
        <taxon>Lecanorineae</taxon>
        <taxon>Stereocaulaceae</taxon>
        <taxon>Lepraria</taxon>
    </lineage>
</organism>